<dbReference type="Proteomes" id="UP000184188">
    <property type="component" value="Unassembled WGS sequence"/>
</dbReference>
<organism evidence="1 2">
    <name type="scientific">Penicilliopsis zonata CBS 506.65</name>
    <dbReference type="NCBI Taxonomy" id="1073090"/>
    <lineage>
        <taxon>Eukaryota</taxon>
        <taxon>Fungi</taxon>
        <taxon>Dikarya</taxon>
        <taxon>Ascomycota</taxon>
        <taxon>Pezizomycotina</taxon>
        <taxon>Eurotiomycetes</taxon>
        <taxon>Eurotiomycetidae</taxon>
        <taxon>Eurotiales</taxon>
        <taxon>Aspergillaceae</taxon>
        <taxon>Penicilliopsis</taxon>
    </lineage>
</organism>
<dbReference type="RefSeq" id="XP_022584564.1">
    <property type="nucleotide sequence ID" value="XM_022722077.1"/>
</dbReference>
<proteinExistence type="predicted"/>
<keyword evidence="2" id="KW-1185">Reference proteome</keyword>
<reference evidence="2" key="1">
    <citation type="journal article" date="2017" name="Genome Biol.">
        <title>Comparative genomics reveals high biological diversity and specific adaptations in the industrially and medically important fungal genus Aspergillus.</title>
        <authorList>
            <person name="de Vries R.P."/>
            <person name="Riley R."/>
            <person name="Wiebenga A."/>
            <person name="Aguilar-Osorio G."/>
            <person name="Amillis S."/>
            <person name="Uchima C.A."/>
            <person name="Anderluh G."/>
            <person name="Asadollahi M."/>
            <person name="Askin M."/>
            <person name="Barry K."/>
            <person name="Battaglia E."/>
            <person name="Bayram O."/>
            <person name="Benocci T."/>
            <person name="Braus-Stromeyer S.A."/>
            <person name="Caldana C."/>
            <person name="Canovas D."/>
            <person name="Cerqueira G.C."/>
            <person name="Chen F."/>
            <person name="Chen W."/>
            <person name="Choi C."/>
            <person name="Clum A."/>
            <person name="Dos Santos R.A."/>
            <person name="Damasio A.R."/>
            <person name="Diallinas G."/>
            <person name="Emri T."/>
            <person name="Fekete E."/>
            <person name="Flipphi M."/>
            <person name="Freyberg S."/>
            <person name="Gallo A."/>
            <person name="Gournas C."/>
            <person name="Habgood R."/>
            <person name="Hainaut M."/>
            <person name="Harispe M.L."/>
            <person name="Henrissat B."/>
            <person name="Hilden K.S."/>
            <person name="Hope R."/>
            <person name="Hossain A."/>
            <person name="Karabika E."/>
            <person name="Karaffa L."/>
            <person name="Karanyi Z."/>
            <person name="Krasevec N."/>
            <person name="Kuo A."/>
            <person name="Kusch H."/>
            <person name="LaButti K."/>
            <person name="Lagendijk E.L."/>
            <person name="Lapidus A."/>
            <person name="Levasseur A."/>
            <person name="Lindquist E."/>
            <person name="Lipzen A."/>
            <person name="Logrieco A.F."/>
            <person name="MacCabe A."/>
            <person name="Maekelae M.R."/>
            <person name="Malavazi I."/>
            <person name="Melin P."/>
            <person name="Meyer V."/>
            <person name="Mielnichuk N."/>
            <person name="Miskei M."/>
            <person name="Molnar A.P."/>
            <person name="Mule G."/>
            <person name="Ngan C.Y."/>
            <person name="Orejas M."/>
            <person name="Orosz E."/>
            <person name="Ouedraogo J.P."/>
            <person name="Overkamp K.M."/>
            <person name="Park H.-S."/>
            <person name="Perrone G."/>
            <person name="Piumi F."/>
            <person name="Punt P.J."/>
            <person name="Ram A.F."/>
            <person name="Ramon A."/>
            <person name="Rauscher S."/>
            <person name="Record E."/>
            <person name="Riano-Pachon D.M."/>
            <person name="Robert V."/>
            <person name="Roehrig J."/>
            <person name="Ruller R."/>
            <person name="Salamov A."/>
            <person name="Salih N.S."/>
            <person name="Samson R.A."/>
            <person name="Sandor E."/>
            <person name="Sanguinetti M."/>
            <person name="Schuetze T."/>
            <person name="Sepcic K."/>
            <person name="Shelest E."/>
            <person name="Sherlock G."/>
            <person name="Sophianopoulou V."/>
            <person name="Squina F.M."/>
            <person name="Sun H."/>
            <person name="Susca A."/>
            <person name="Todd R.B."/>
            <person name="Tsang A."/>
            <person name="Unkles S.E."/>
            <person name="van de Wiele N."/>
            <person name="van Rossen-Uffink D."/>
            <person name="Oliveira J.V."/>
            <person name="Vesth T.C."/>
            <person name="Visser J."/>
            <person name="Yu J.-H."/>
            <person name="Zhou M."/>
            <person name="Andersen M.R."/>
            <person name="Archer D.B."/>
            <person name="Baker S.E."/>
            <person name="Benoit I."/>
            <person name="Brakhage A.A."/>
            <person name="Braus G.H."/>
            <person name="Fischer R."/>
            <person name="Frisvad J.C."/>
            <person name="Goldman G.H."/>
            <person name="Houbraken J."/>
            <person name="Oakley B."/>
            <person name="Pocsi I."/>
            <person name="Scazzocchio C."/>
            <person name="Seiboth B."/>
            <person name="vanKuyk P.A."/>
            <person name="Wortman J."/>
            <person name="Dyer P.S."/>
            <person name="Grigoriev I.V."/>
        </authorList>
    </citation>
    <scope>NUCLEOTIDE SEQUENCE [LARGE SCALE GENOMIC DNA]</scope>
    <source>
        <strain evidence="2">CBS 506.65</strain>
    </source>
</reference>
<dbReference type="EMBL" id="KV878337">
    <property type="protein sequence ID" value="OJJ50054.1"/>
    <property type="molecule type" value="Genomic_DNA"/>
</dbReference>
<name>A0A1L9SSG4_9EURO</name>
<dbReference type="OrthoDB" id="4520016at2759"/>
<dbReference type="GeneID" id="34608542"/>
<sequence>MSESQESPSFLSPANQFLQREVYRLVTEPGLRSLPPNPERDFLTLTWGPIVFRTTYAPESRELFPIFLRQLNEEVRRSLPRTIPGSPSQMTMLERTYSSKVFTDQSAYENVDEAAIQEAFHDWKISLGLPSIKLPVRLNTCLMVDDGILARLTEVVNSSMLAEKDADVSSCPVKIVEENFPDLSKMDYCGNTDYQGWTTVAFSSLVEVYDGIGQGKCLADYHRPNLVYQGKDTWS</sequence>
<dbReference type="STRING" id="1073090.A0A1L9SSG4"/>
<protein>
    <submittedName>
        <fullName evidence="1">Uncharacterized protein</fullName>
    </submittedName>
</protein>
<gene>
    <name evidence="1" type="ORF">ASPZODRAFT_128650</name>
</gene>
<evidence type="ECO:0000313" key="2">
    <source>
        <dbReference type="Proteomes" id="UP000184188"/>
    </source>
</evidence>
<dbReference type="VEuPathDB" id="FungiDB:ASPZODRAFT_128650"/>
<evidence type="ECO:0000313" key="1">
    <source>
        <dbReference type="EMBL" id="OJJ50054.1"/>
    </source>
</evidence>
<accession>A0A1L9SSG4</accession>
<dbReference type="AlphaFoldDB" id="A0A1L9SSG4"/>